<evidence type="ECO:0000256" key="1">
    <source>
        <dbReference type="SAM" id="MobiDB-lite"/>
    </source>
</evidence>
<gene>
    <name evidence="2" type="ORF">SCUCBS95973_004294</name>
</gene>
<feature type="compositionally biased region" description="Low complexity" evidence="1">
    <location>
        <begin position="35"/>
        <end position="44"/>
    </location>
</feature>
<comment type="caution">
    <text evidence="2">The sequence shown here is derived from an EMBL/GenBank/DDBJ whole genome shotgun (WGS) entry which is preliminary data.</text>
</comment>
<proteinExistence type="predicted"/>
<feature type="region of interest" description="Disordered" evidence="1">
    <location>
        <begin position="24"/>
        <end position="44"/>
    </location>
</feature>
<dbReference type="Proteomes" id="UP001642405">
    <property type="component" value="Unassembled WGS sequence"/>
</dbReference>
<accession>A0ABP0BN30</accession>
<sequence length="122" mass="12793">MPRSPIGGKLGEKLRGLKLATSPADLAVSSRSKPRASTSTIRSAAAISMPRPSVFSSRSGLHTSIELYEGVQSSLDAVIQDSHVGGRSTDTGSNVVDGEDELFALPLSPRSPEMARSPFSLL</sequence>
<evidence type="ECO:0000313" key="3">
    <source>
        <dbReference type="Proteomes" id="UP001642405"/>
    </source>
</evidence>
<evidence type="ECO:0000313" key="2">
    <source>
        <dbReference type="EMBL" id="CAK7220845.1"/>
    </source>
</evidence>
<dbReference type="EMBL" id="CAWUHB010000021">
    <property type="protein sequence ID" value="CAK7220845.1"/>
    <property type="molecule type" value="Genomic_DNA"/>
</dbReference>
<keyword evidence="3" id="KW-1185">Reference proteome</keyword>
<protein>
    <submittedName>
        <fullName evidence="2">Uncharacterized protein</fullName>
    </submittedName>
</protein>
<reference evidence="2 3" key="1">
    <citation type="submission" date="2024-01" db="EMBL/GenBank/DDBJ databases">
        <authorList>
            <person name="Allen C."/>
            <person name="Tagirdzhanova G."/>
        </authorList>
    </citation>
    <scope>NUCLEOTIDE SEQUENCE [LARGE SCALE GENOMIC DNA]</scope>
</reference>
<name>A0ABP0BN30_9PEZI</name>
<organism evidence="2 3">
    <name type="scientific">Sporothrix curviconia</name>
    <dbReference type="NCBI Taxonomy" id="1260050"/>
    <lineage>
        <taxon>Eukaryota</taxon>
        <taxon>Fungi</taxon>
        <taxon>Dikarya</taxon>
        <taxon>Ascomycota</taxon>
        <taxon>Pezizomycotina</taxon>
        <taxon>Sordariomycetes</taxon>
        <taxon>Sordariomycetidae</taxon>
        <taxon>Ophiostomatales</taxon>
        <taxon>Ophiostomataceae</taxon>
        <taxon>Sporothrix</taxon>
    </lineage>
</organism>